<keyword evidence="1" id="KW-0472">Membrane</keyword>
<evidence type="ECO:0000313" key="2">
    <source>
        <dbReference type="EMBL" id="CAD7252848.1"/>
    </source>
</evidence>
<dbReference type="AlphaFoldDB" id="A0A7R9AFD3"/>
<protein>
    <recommendedName>
        <fullName evidence="4">Protein sleepless</fullName>
    </recommendedName>
</protein>
<reference evidence="2" key="1">
    <citation type="submission" date="2020-11" db="EMBL/GenBank/DDBJ databases">
        <authorList>
            <person name="Tran Van P."/>
        </authorList>
    </citation>
    <scope>NUCLEOTIDE SEQUENCE</scope>
</reference>
<proteinExistence type="predicted"/>
<keyword evidence="1" id="KW-0812">Transmembrane</keyword>
<evidence type="ECO:0000256" key="1">
    <source>
        <dbReference type="SAM" id="Phobius"/>
    </source>
</evidence>
<keyword evidence="1" id="KW-1133">Transmembrane helix</keyword>
<keyword evidence="3" id="KW-1185">Reference proteome</keyword>
<gene>
    <name evidence="2" type="ORF">DSTB1V02_LOCUS12599</name>
</gene>
<accession>A0A7R9AFD3</accession>
<name>A0A7R9AFD3_9CRUS</name>
<evidence type="ECO:0000313" key="3">
    <source>
        <dbReference type="Proteomes" id="UP000677054"/>
    </source>
</evidence>
<dbReference type="EMBL" id="CAJPEV010004935">
    <property type="protein sequence ID" value="CAG0902511.1"/>
    <property type="molecule type" value="Genomic_DNA"/>
</dbReference>
<dbReference type="Proteomes" id="UP000677054">
    <property type="component" value="Unassembled WGS sequence"/>
</dbReference>
<organism evidence="2">
    <name type="scientific">Darwinula stevensoni</name>
    <dbReference type="NCBI Taxonomy" id="69355"/>
    <lineage>
        <taxon>Eukaryota</taxon>
        <taxon>Metazoa</taxon>
        <taxon>Ecdysozoa</taxon>
        <taxon>Arthropoda</taxon>
        <taxon>Crustacea</taxon>
        <taxon>Oligostraca</taxon>
        <taxon>Ostracoda</taxon>
        <taxon>Podocopa</taxon>
        <taxon>Podocopida</taxon>
        <taxon>Darwinulocopina</taxon>
        <taxon>Darwinuloidea</taxon>
        <taxon>Darwinulidae</taxon>
        <taxon>Darwinula</taxon>
    </lineage>
</organism>
<dbReference type="EMBL" id="LR904452">
    <property type="protein sequence ID" value="CAD7252848.1"/>
    <property type="molecule type" value="Genomic_DNA"/>
</dbReference>
<evidence type="ECO:0008006" key="4">
    <source>
        <dbReference type="Google" id="ProtNLM"/>
    </source>
</evidence>
<feature type="transmembrane region" description="Helical" evidence="1">
    <location>
        <begin position="67"/>
        <end position="89"/>
    </location>
</feature>
<sequence length="155" mass="17273">MLQRLARNTSYISLRVKQGIPCPTGDDFAALRSSGKDARMQRMYPSCTNGWMACLCQTDLCNGAVSILLSARVSLLVLLPFLSVGRLLFLRLNFAIRIDTTGYGSALRCYKCFENDPETGKCEGDKNDWKQMNCTGDAGIGNEWYCASFWDENGK</sequence>